<reference evidence="3 4" key="1">
    <citation type="journal article" date="2016" name="Nat. Biotechnol.">
        <title>Measurement of bacterial replication rates in microbial communities.</title>
        <authorList>
            <person name="Brown C.T."/>
            <person name="Olm M.R."/>
            <person name="Thomas B.C."/>
            <person name="Banfield J.F."/>
        </authorList>
    </citation>
    <scope>NUCLEOTIDE SEQUENCE [LARGE SCALE GENOMIC DNA]</scope>
    <source>
        <strain evidence="3">CAG:67_53_122</strain>
    </source>
</reference>
<evidence type="ECO:0000256" key="1">
    <source>
        <dbReference type="SAM" id="MobiDB-lite"/>
    </source>
</evidence>
<dbReference type="AlphaFoldDB" id="A0A1Q6FCE5"/>
<feature type="compositionally biased region" description="Gly residues" evidence="1">
    <location>
        <begin position="78"/>
        <end position="90"/>
    </location>
</feature>
<dbReference type="STRING" id="28117.BHV66_00255"/>
<feature type="compositionally biased region" description="Basic and acidic residues" evidence="1">
    <location>
        <begin position="128"/>
        <end position="137"/>
    </location>
</feature>
<feature type="region of interest" description="Disordered" evidence="1">
    <location>
        <begin position="78"/>
        <end position="137"/>
    </location>
</feature>
<keyword evidence="2" id="KW-0472">Membrane</keyword>
<accession>A0A1Q6FCE5</accession>
<protein>
    <submittedName>
        <fullName evidence="3">DUF4834 domain-containing protein</fullName>
    </submittedName>
</protein>
<feature type="transmembrane region" description="Helical" evidence="2">
    <location>
        <begin position="42"/>
        <end position="61"/>
    </location>
</feature>
<dbReference type="EMBL" id="MNQH01000001">
    <property type="protein sequence ID" value="OKY96547.1"/>
    <property type="molecule type" value="Genomic_DNA"/>
</dbReference>
<dbReference type="Proteomes" id="UP000187417">
    <property type="component" value="Unassembled WGS sequence"/>
</dbReference>
<dbReference type="RefSeq" id="WP_227088654.1">
    <property type="nucleotide sequence ID" value="NZ_DAWAOD010000036.1"/>
</dbReference>
<feature type="transmembrane region" description="Helical" evidence="2">
    <location>
        <begin position="20"/>
        <end position="36"/>
    </location>
</feature>
<keyword evidence="2" id="KW-1133">Transmembrane helix</keyword>
<feature type="compositionally biased region" description="Basic and acidic residues" evidence="1">
    <location>
        <begin position="94"/>
        <end position="116"/>
    </location>
</feature>
<sequence length="137" mass="15073">MNLLIAIIDGIVGFIRRNPLFCLLIFLLALFAPSVLGGIAMFVLYALLGLVVLAIILLLSFRWRIYRMRKDLEDQFGGQGFGPGGSGGPAGNAREGEIHIRKTKGAGEKRVHKDVGDYIEFEEVPATETDKNDPDKQ</sequence>
<name>A0A1Q6FCE5_9BACT</name>
<comment type="caution">
    <text evidence="3">The sequence shown here is derived from an EMBL/GenBank/DDBJ whole genome shotgun (WGS) entry which is preliminary data.</text>
</comment>
<evidence type="ECO:0000313" key="3">
    <source>
        <dbReference type="EMBL" id="OKY96547.1"/>
    </source>
</evidence>
<organism evidence="3 4">
    <name type="scientific">Alistipes putredinis</name>
    <dbReference type="NCBI Taxonomy" id="28117"/>
    <lineage>
        <taxon>Bacteria</taxon>
        <taxon>Pseudomonadati</taxon>
        <taxon>Bacteroidota</taxon>
        <taxon>Bacteroidia</taxon>
        <taxon>Bacteroidales</taxon>
        <taxon>Rikenellaceae</taxon>
        <taxon>Alistipes</taxon>
    </lineage>
</organism>
<proteinExistence type="predicted"/>
<evidence type="ECO:0000313" key="4">
    <source>
        <dbReference type="Proteomes" id="UP000187417"/>
    </source>
</evidence>
<evidence type="ECO:0000256" key="2">
    <source>
        <dbReference type="SAM" id="Phobius"/>
    </source>
</evidence>
<keyword evidence="2" id="KW-0812">Transmembrane</keyword>
<gene>
    <name evidence="3" type="ORF">BHV66_00255</name>
</gene>